<dbReference type="InterPro" id="IPR050126">
    <property type="entry name" value="Ap4A_hydrolase"/>
</dbReference>
<name>A0ABR6Z4M9_9BURK</name>
<evidence type="ECO:0000313" key="3">
    <source>
        <dbReference type="Proteomes" id="UP000646911"/>
    </source>
</evidence>
<dbReference type="EMBL" id="JACOFX010000001">
    <property type="protein sequence ID" value="MBC3906506.1"/>
    <property type="molecule type" value="Genomic_DNA"/>
</dbReference>
<feature type="domain" description="Calcineurin-like phosphoesterase" evidence="1">
    <location>
        <begin position="12"/>
        <end position="116"/>
    </location>
</feature>
<sequence length="360" mass="40916">MSLIQQLPPGPLDIIGDVHGEYEALCNLLQHLGYDAEGNHQDGRTLVFVGDFCDRGPDSPAVLAMVERLVRAGKAMAVLGNHEMNLLRGSAKDGSGWFFDERQAWDAPKYAPFQRLAAEKKEELIAFLLSLPIGLEREDLRVVHAAWVEEHIQAIRPLPVGSVIEHDNQWNEATHMRAVELKAAMREELAKHPPGLEDPHHQPPFMSAHASHDAMMQMHNPLRVLTSGVEREWHTSFYSGGKWRFVGRMPWWNEYDAHIPVVVGHYWRRYDSFDRSQVGKGDADLFEDTKPWSWHGKHGNVYCVDFSVGGRWAARKNPQFPVSNYKLAALRWPERSLQFDDGHIVLTDSFLEAKPSQPGK</sequence>
<keyword evidence="3" id="KW-1185">Reference proteome</keyword>
<dbReference type="InterPro" id="IPR006186">
    <property type="entry name" value="Ser/Thr-sp_prot-phosphatase"/>
</dbReference>
<organism evidence="2 3">
    <name type="scientific">Undibacterium umbellatum</name>
    <dbReference type="NCBI Taxonomy" id="2762300"/>
    <lineage>
        <taxon>Bacteria</taxon>
        <taxon>Pseudomonadati</taxon>
        <taxon>Pseudomonadota</taxon>
        <taxon>Betaproteobacteria</taxon>
        <taxon>Burkholderiales</taxon>
        <taxon>Oxalobacteraceae</taxon>
        <taxon>Undibacterium</taxon>
    </lineage>
</organism>
<dbReference type="Gene3D" id="3.60.21.10">
    <property type="match status" value="1"/>
</dbReference>
<dbReference type="SUPFAM" id="SSF56300">
    <property type="entry name" value="Metallo-dependent phosphatases"/>
    <property type="match status" value="1"/>
</dbReference>
<dbReference type="Pfam" id="PF00149">
    <property type="entry name" value="Metallophos"/>
    <property type="match status" value="1"/>
</dbReference>
<comment type="caution">
    <text evidence="2">The sequence shown here is derived from an EMBL/GenBank/DDBJ whole genome shotgun (WGS) entry which is preliminary data.</text>
</comment>
<dbReference type="PANTHER" id="PTHR42850">
    <property type="entry name" value="METALLOPHOSPHOESTERASE"/>
    <property type="match status" value="1"/>
</dbReference>
<dbReference type="PANTHER" id="PTHR42850:SF7">
    <property type="entry name" value="BIS(5'-NUCLEOSYL)-TETRAPHOSPHATASE PRPE [ASYMMETRICAL]"/>
    <property type="match status" value="1"/>
</dbReference>
<evidence type="ECO:0000259" key="1">
    <source>
        <dbReference type="Pfam" id="PF00149"/>
    </source>
</evidence>
<dbReference type="InterPro" id="IPR004843">
    <property type="entry name" value="Calcineurin-like_PHP"/>
</dbReference>
<dbReference type="RefSeq" id="WP_186951715.1">
    <property type="nucleotide sequence ID" value="NZ_JACOFX010000001.1"/>
</dbReference>
<dbReference type="Proteomes" id="UP000646911">
    <property type="component" value="Unassembled WGS sequence"/>
</dbReference>
<evidence type="ECO:0000313" key="2">
    <source>
        <dbReference type="EMBL" id="MBC3906506.1"/>
    </source>
</evidence>
<dbReference type="PRINTS" id="PR00114">
    <property type="entry name" value="STPHPHTASE"/>
</dbReference>
<reference evidence="2 3" key="1">
    <citation type="submission" date="2020-08" db="EMBL/GenBank/DDBJ databases">
        <title>Novel species isolated from subtropical streams in China.</title>
        <authorList>
            <person name="Lu H."/>
        </authorList>
    </citation>
    <scope>NUCLEOTIDE SEQUENCE [LARGE SCALE GENOMIC DNA]</scope>
    <source>
        <strain evidence="2 3">NL8W</strain>
    </source>
</reference>
<proteinExistence type="predicted"/>
<dbReference type="InterPro" id="IPR029052">
    <property type="entry name" value="Metallo-depent_PP-like"/>
</dbReference>
<gene>
    <name evidence="2" type="ORF">H8L47_02865</name>
</gene>
<protein>
    <submittedName>
        <fullName evidence="2">Metallophosphoesterase</fullName>
    </submittedName>
</protein>
<accession>A0ABR6Z4M9</accession>